<accession>A0ABZ1D129</accession>
<evidence type="ECO:0000313" key="9">
    <source>
        <dbReference type="EMBL" id="WRT67591.1"/>
    </source>
</evidence>
<feature type="compositionally biased region" description="Polar residues" evidence="6">
    <location>
        <begin position="241"/>
        <end position="256"/>
    </location>
</feature>
<feature type="compositionally biased region" description="Polar residues" evidence="6">
    <location>
        <begin position="131"/>
        <end position="183"/>
    </location>
</feature>
<evidence type="ECO:0000256" key="2">
    <source>
        <dbReference type="ARBA" id="ARBA00008066"/>
    </source>
</evidence>
<feature type="transmembrane region" description="Helical" evidence="7">
    <location>
        <begin position="585"/>
        <end position="602"/>
    </location>
</feature>
<feature type="transmembrane region" description="Helical" evidence="7">
    <location>
        <begin position="796"/>
        <end position="816"/>
    </location>
</feature>
<feature type="region of interest" description="Disordered" evidence="6">
    <location>
        <begin position="231"/>
        <end position="284"/>
    </location>
</feature>
<feature type="compositionally biased region" description="Gly residues" evidence="6">
    <location>
        <begin position="193"/>
        <end position="204"/>
    </location>
</feature>
<feature type="transmembrane region" description="Helical" evidence="7">
    <location>
        <begin position="828"/>
        <end position="847"/>
    </location>
</feature>
<dbReference type="GeneID" id="87956694"/>
<feature type="compositionally biased region" description="Polar residues" evidence="6">
    <location>
        <begin position="100"/>
        <end position="114"/>
    </location>
</feature>
<feature type="transmembrane region" description="Helical" evidence="7">
    <location>
        <begin position="773"/>
        <end position="790"/>
    </location>
</feature>
<proteinExistence type="inferred from homology"/>
<evidence type="ECO:0000256" key="4">
    <source>
        <dbReference type="ARBA" id="ARBA00022989"/>
    </source>
</evidence>
<feature type="compositionally biased region" description="Polar residues" evidence="6">
    <location>
        <begin position="69"/>
        <end position="85"/>
    </location>
</feature>
<keyword evidence="10" id="KW-1185">Reference proteome</keyword>
<comment type="similarity">
    <text evidence="2">Belongs to the amino acid/polyamine transporter 2 family.</text>
</comment>
<feature type="region of interest" description="Disordered" evidence="6">
    <location>
        <begin position="1"/>
        <end position="208"/>
    </location>
</feature>
<feature type="domain" description="Amino acid transporter transmembrane" evidence="8">
    <location>
        <begin position="468"/>
        <end position="850"/>
    </location>
</feature>
<feature type="compositionally biased region" description="Acidic residues" evidence="6">
    <location>
        <begin position="391"/>
        <end position="408"/>
    </location>
</feature>
<gene>
    <name evidence="9" type="ORF">IL334_004563</name>
</gene>
<feature type="transmembrane region" description="Helical" evidence="7">
    <location>
        <begin position="684"/>
        <end position="707"/>
    </location>
</feature>
<dbReference type="Proteomes" id="UP001329825">
    <property type="component" value="Chromosome 6"/>
</dbReference>
<evidence type="ECO:0000256" key="1">
    <source>
        <dbReference type="ARBA" id="ARBA00004141"/>
    </source>
</evidence>
<reference evidence="9 10" key="1">
    <citation type="submission" date="2024-01" db="EMBL/GenBank/DDBJ databases">
        <title>Comparative genomics of Cryptococcus and Kwoniella reveals pathogenesis evolution and contrasting modes of karyotype evolution via chromosome fusion or intercentromeric recombination.</title>
        <authorList>
            <person name="Coelho M.A."/>
            <person name="David-Palma M."/>
            <person name="Shea T."/>
            <person name="Bowers K."/>
            <person name="McGinley-Smith S."/>
            <person name="Mohammad A.W."/>
            <person name="Gnirke A."/>
            <person name="Yurkov A.M."/>
            <person name="Nowrousian M."/>
            <person name="Sun S."/>
            <person name="Cuomo C.A."/>
            <person name="Heitman J."/>
        </authorList>
    </citation>
    <scope>NUCLEOTIDE SEQUENCE [LARGE SCALE GENOMIC DNA]</scope>
    <source>
        <strain evidence="9">CBS 11374</strain>
    </source>
</reference>
<feature type="compositionally biased region" description="Low complexity" evidence="6">
    <location>
        <begin position="275"/>
        <end position="284"/>
    </location>
</feature>
<keyword evidence="4 7" id="KW-1133">Transmembrane helix</keyword>
<evidence type="ECO:0000256" key="7">
    <source>
        <dbReference type="SAM" id="Phobius"/>
    </source>
</evidence>
<protein>
    <recommendedName>
        <fullName evidence="8">Amino acid transporter transmembrane domain-containing protein</fullName>
    </recommendedName>
</protein>
<sequence length="872" mass="92849">MPSPIPTPSKGNEPKSYISSSSPVVARSLSRNISNASPTPGSAAGNGNSNGNGIGIGTPSIPNIPPRSGSISLQAKPSLSTSFKSPLSGGGAFTPPINRSFGSSSPNQQGINSKPRNKDSLDNLNLLGRKTSISKSVNDKSSALTAALGTNSPSLSRQHSGNISTRPTLSRASSSTGTSTPFKNNGKGKEVEGGGGGGGGGGDAGESSFSNLALAEISNEEKAKVLSRHLVSAEERRENSKVPSPSQTPGESSITTPTPPKEDNVDEAQNGSGGNDSSVSGYGSTDIHVREESEQFPIPYDAVGGDVTHDLYKWQHSHRPHQPVRSASFSHVPLDRSAILDPTLAHIKEPGGFRRNFVSTKAAEQGLEAPNMVRNVVDFLFLYGHFAGEDLNEDDDVEEDDEQEDEESYPAVASTSNGTYARRGFTSEADSGLPQIARGERAPLLGSTKRGMSMTRHRRTKSGAHQGTASTTQALLMLLKGFVGTGILFMGKAFFNGGILFSAIVMLAIAAISLWSFLLLVQAYMKVPGSFGDIGGALYGNYMRLAILISIAVSQIGFVAAYTIFIAENLQAFFMAVTDCRMYISIKWLIFGQLVVFLPLAMIRNLAKLSGTALIADAFILIGIIYIAVNEGSVLSKYGVADVKLFNQDSFPLLIGTAVFAFEGIGLVIPITESMREPQKFPKLLSIVMFIVAVLFAGAGVSSYAAYGSDIQTVVIVNLPQEDKFVQAVQFLYSVAILLSIPLQLFPAVRIMENGIFSRSGKHNSSVKWQKNVFRSVIVLFTSLLSWAGSSELDKFVSLIGSFACIPLCFIYPPLLHLKACARTRKAIIMDYTLIIFGVIVGAYTTVQTVRSLFIPSGDSPKLGKCEVPNGL</sequence>
<dbReference type="PANTHER" id="PTHR22950">
    <property type="entry name" value="AMINO ACID TRANSPORTER"/>
    <property type="match status" value="1"/>
</dbReference>
<feature type="transmembrane region" description="Helical" evidence="7">
    <location>
        <begin position="499"/>
        <end position="521"/>
    </location>
</feature>
<evidence type="ECO:0000259" key="8">
    <source>
        <dbReference type="Pfam" id="PF01490"/>
    </source>
</evidence>
<organism evidence="9 10">
    <name type="scientific">Kwoniella shivajii</name>
    <dbReference type="NCBI Taxonomy" id="564305"/>
    <lineage>
        <taxon>Eukaryota</taxon>
        <taxon>Fungi</taxon>
        <taxon>Dikarya</taxon>
        <taxon>Basidiomycota</taxon>
        <taxon>Agaricomycotina</taxon>
        <taxon>Tremellomycetes</taxon>
        <taxon>Tremellales</taxon>
        <taxon>Cryptococcaceae</taxon>
        <taxon>Kwoniella</taxon>
    </lineage>
</organism>
<feature type="transmembrane region" description="Helical" evidence="7">
    <location>
        <begin position="651"/>
        <end position="672"/>
    </location>
</feature>
<dbReference type="RefSeq" id="XP_062792331.1">
    <property type="nucleotide sequence ID" value="XM_062936280.1"/>
</dbReference>
<feature type="compositionally biased region" description="Low complexity" evidence="6">
    <location>
        <begin position="16"/>
        <end position="30"/>
    </location>
</feature>
<dbReference type="InterPro" id="IPR013057">
    <property type="entry name" value="AA_transpt_TM"/>
</dbReference>
<feature type="region of interest" description="Disordered" evidence="6">
    <location>
        <begin position="391"/>
        <end position="412"/>
    </location>
</feature>
<feature type="transmembrane region" description="Helical" evidence="7">
    <location>
        <begin position="609"/>
        <end position="629"/>
    </location>
</feature>
<dbReference type="Pfam" id="PF01490">
    <property type="entry name" value="Aa_trans"/>
    <property type="match status" value="1"/>
</dbReference>
<comment type="subcellular location">
    <subcellularLocation>
        <location evidence="1">Membrane</location>
        <topology evidence="1">Multi-pass membrane protein</topology>
    </subcellularLocation>
</comment>
<feature type="transmembrane region" description="Helical" evidence="7">
    <location>
        <begin position="542"/>
        <end position="565"/>
    </location>
</feature>
<evidence type="ECO:0000256" key="3">
    <source>
        <dbReference type="ARBA" id="ARBA00022692"/>
    </source>
</evidence>
<keyword evidence="5 7" id="KW-0472">Membrane</keyword>
<feature type="compositionally biased region" description="Basic and acidic residues" evidence="6">
    <location>
        <begin position="231"/>
        <end position="240"/>
    </location>
</feature>
<keyword evidence="3 7" id="KW-0812">Transmembrane</keyword>
<dbReference type="EMBL" id="CP141886">
    <property type="protein sequence ID" value="WRT67591.1"/>
    <property type="molecule type" value="Genomic_DNA"/>
</dbReference>
<evidence type="ECO:0000256" key="6">
    <source>
        <dbReference type="SAM" id="MobiDB-lite"/>
    </source>
</evidence>
<evidence type="ECO:0000256" key="5">
    <source>
        <dbReference type="ARBA" id="ARBA00023136"/>
    </source>
</evidence>
<evidence type="ECO:0000313" key="10">
    <source>
        <dbReference type="Proteomes" id="UP001329825"/>
    </source>
</evidence>
<dbReference type="PANTHER" id="PTHR22950:SF666">
    <property type="entry name" value="VACUOLAR AMINO ACID TRANSPORTER 4"/>
    <property type="match status" value="1"/>
</dbReference>
<feature type="transmembrane region" description="Helical" evidence="7">
    <location>
        <begin position="727"/>
        <end position="752"/>
    </location>
</feature>
<name>A0ABZ1D129_9TREE</name>